<dbReference type="PANTHER" id="PTHR43747:SF1">
    <property type="entry name" value="SLR1998 PROTEIN"/>
    <property type="match status" value="1"/>
</dbReference>
<evidence type="ECO:0000256" key="1">
    <source>
        <dbReference type="ARBA" id="ARBA00038396"/>
    </source>
</evidence>
<dbReference type="Gene3D" id="3.30.9.100">
    <property type="match status" value="1"/>
</dbReference>
<accession>A0ABP6ZE87</accession>
<dbReference type="Gene3D" id="3.50.50.60">
    <property type="entry name" value="FAD/NAD(P)-binding domain"/>
    <property type="match status" value="1"/>
</dbReference>
<protein>
    <submittedName>
        <fullName evidence="3">Tryptophan 7-halogenase</fullName>
    </submittedName>
</protein>
<dbReference type="InterPro" id="IPR050816">
    <property type="entry name" value="Flavin-dep_Halogenase_NPB"/>
</dbReference>
<gene>
    <name evidence="3" type="ORF">GCM10022236_05410</name>
</gene>
<proteinExistence type="inferred from homology"/>
<keyword evidence="4" id="KW-1185">Reference proteome</keyword>
<feature type="domain" description="FAD-binding" evidence="2">
    <location>
        <begin position="2"/>
        <end position="317"/>
    </location>
</feature>
<dbReference type="SUPFAM" id="SSF51905">
    <property type="entry name" value="FAD/NAD(P)-binding domain"/>
    <property type="match status" value="1"/>
</dbReference>
<name>A0ABP6ZE87_9ACTN</name>
<dbReference type="RefSeq" id="WP_344801541.1">
    <property type="nucleotide sequence ID" value="NZ_BAABAB010000005.1"/>
</dbReference>
<sequence>MVGGGIAGLASAIELALAGAGVVVAEATGAPTERFGETLAPGVLARLDRLGLSEVFRSAGHLSCPGTAVCWGSDRIGHNDFVLDPHGPAWHIDRSRFELMLRARAVQLGVEVLPATRVVDVEESGTRTVAAVRSPSGAPVGTRTVSARWLIDASGPTAWLARRRDVGRVVIDRLVALVRIAAVAGSFTAQTLVESTPEGWWYAARIPADRLVTVFVTEPRSARALISEGWAGWHWALGATRLLADRLADAGVTAEGAAFRVGSIGVSRLSRVAGERWLAVGDAAAQLDPIAGRGIHDALGDAGHAARLVAESLRGGRPAIAEFGDRVHARFAEHLTQREGWYDVERQWPAAPFWRHRAAGLLRARPAATVR</sequence>
<dbReference type="InterPro" id="IPR036188">
    <property type="entry name" value="FAD/NAD-bd_sf"/>
</dbReference>
<reference evidence="4" key="1">
    <citation type="journal article" date="2019" name="Int. J. Syst. Evol. Microbiol.">
        <title>The Global Catalogue of Microorganisms (GCM) 10K type strain sequencing project: providing services to taxonomists for standard genome sequencing and annotation.</title>
        <authorList>
            <consortium name="The Broad Institute Genomics Platform"/>
            <consortium name="The Broad Institute Genome Sequencing Center for Infectious Disease"/>
            <person name="Wu L."/>
            <person name="Ma J."/>
        </authorList>
    </citation>
    <scope>NUCLEOTIDE SEQUENCE [LARGE SCALE GENOMIC DNA]</scope>
    <source>
        <strain evidence="4">JCM 16929</strain>
    </source>
</reference>
<dbReference type="InterPro" id="IPR002938">
    <property type="entry name" value="FAD-bd"/>
</dbReference>
<evidence type="ECO:0000313" key="3">
    <source>
        <dbReference type="EMBL" id="GAA3606479.1"/>
    </source>
</evidence>
<evidence type="ECO:0000259" key="2">
    <source>
        <dbReference type="Pfam" id="PF01494"/>
    </source>
</evidence>
<dbReference type="Proteomes" id="UP001501490">
    <property type="component" value="Unassembled WGS sequence"/>
</dbReference>
<dbReference type="EMBL" id="BAABAB010000005">
    <property type="protein sequence ID" value="GAA3606479.1"/>
    <property type="molecule type" value="Genomic_DNA"/>
</dbReference>
<comment type="caution">
    <text evidence="3">The sequence shown here is derived from an EMBL/GenBank/DDBJ whole genome shotgun (WGS) entry which is preliminary data.</text>
</comment>
<comment type="similarity">
    <text evidence="1">Belongs to the flavin-dependent halogenase family. Bacterial tryptophan halogenase subfamily.</text>
</comment>
<dbReference type="PANTHER" id="PTHR43747">
    <property type="entry name" value="FAD-BINDING PROTEIN"/>
    <property type="match status" value="1"/>
</dbReference>
<organism evidence="3 4">
    <name type="scientific">Microlunatus ginsengisoli</name>
    <dbReference type="NCBI Taxonomy" id="363863"/>
    <lineage>
        <taxon>Bacteria</taxon>
        <taxon>Bacillati</taxon>
        <taxon>Actinomycetota</taxon>
        <taxon>Actinomycetes</taxon>
        <taxon>Propionibacteriales</taxon>
        <taxon>Propionibacteriaceae</taxon>
        <taxon>Microlunatus</taxon>
    </lineage>
</organism>
<dbReference type="Pfam" id="PF01494">
    <property type="entry name" value="FAD_binding_3"/>
    <property type="match status" value="1"/>
</dbReference>
<evidence type="ECO:0000313" key="4">
    <source>
        <dbReference type="Proteomes" id="UP001501490"/>
    </source>
</evidence>